<evidence type="ECO:0000256" key="1">
    <source>
        <dbReference type="ARBA" id="ARBA00038215"/>
    </source>
</evidence>
<dbReference type="InterPro" id="IPR001466">
    <property type="entry name" value="Beta-lactam-related"/>
</dbReference>
<evidence type="ECO:0000313" key="4">
    <source>
        <dbReference type="EMBL" id="EFY91066.1"/>
    </source>
</evidence>
<dbReference type="Gene3D" id="3.40.710.10">
    <property type="entry name" value="DD-peptidase/beta-lactamase superfamily"/>
    <property type="match status" value="1"/>
</dbReference>
<keyword evidence="5" id="KW-1185">Reference proteome</keyword>
<evidence type="ECO:0000256" key="2">
    <source>
        <dbReference type="SAM" id="SignalP"/>
    </source>
</evidence>
<protein>
    <submittedName>
        <fullName evidence="4">Penicillin-binding protein, putative</fullName>
    </submittedName>
</protein>
<dbReference type="Proteomes" id="UP000002499">
    <property type="component" value="Unassembled WGS sequence"/>
</dbReference>
<evidence type="ECO:0000259" key="3">
    <source>
        <dbReference type="Pfam" id="PF00144"/>
    </source>
</evidence>
<proteinExistence type="inferred from homology"/>
<dbReference type="AlphaFoldDB" id="E9DZA4"/>
<keyword evidence="2" id="KW-0732">Signal</keyword>
<dbReference type="EMBL" id="GL698485">
    <property type="protein sequence ID" value="EFY91066.1"/>
    <property type="molecule type" value="Genomic_DNA"/>
</dbReference>
<organism evidence="5">
    <name type="scientific">Metarhizium acridum (strain CQMa 102)</name>
    <dbReference type="NCBI Taxonomy" id="655827"/>
    <lineage>
        <taxon>Eukaryota</taxon>
        <taxon>Fungi</taxon>
        <taxon>Dikarya</taxon>
        <taxon>Ascomycota</taxon>
        <taxon>Pezizomycotina</taxon>
        <taxon>Sordariomycetes</taxon>
        <taxon>Hypocreomycetidae</taxon>
        <taxon>Hypocreales</taxon>
        <taxon>Clavicipitaceae</taxon>
        <taxon>Metarhizium</taxon>
    </lineage>
</organism>
<dbReference type="SUPFAM" id="SSF56601">
    <property type="entry name" value="beta-lactamase/transpeptidase-like"/>
    <property type="match status" value="1"/>
</dbReference>
<dbReference type="OMA" id="DWVWFAN"/>
<name>E9DZA4_METAQ</name>
<dbReference type="OrthoDB" id="4933909at2759"/>
<sequence length="525" mass="57586">MKLVFIAQSIVALAASGQHPLGTTGAGHAVRKTPSTPDFANFTTDAMEEWRVPGVSIAVVDGDRVFSEGFGFATLPDIKATSDTLWSTGSTTKAFTAAALSLLVASKNYSELAQGWATPVSSIIRDDFVLFGAWATAHITLEDAVCHRTGIPRHDWSIPDSVNGRPATMRDLTRNLRHLRPSEEPRVKLQYSNYMFGVLSHVIEVLTGNGLERVLREYIWAPLGMNSTSFGAGKGRKTPERLSTGYYWHPRKQEFVPVSHEPLDLFSGTGAVVSSVTDYAEWLKCLLREADPFPSAVHRDIRRPRMIGTPEQNFGPDVTLYGLAWERTTLHGSVAYKHGGTTASGGAQVMWLPDLKYGIVVFANSGAASRSLNNILSLRLLEDRLDILPEDRYGAADKDVLYPERPATPLPPTAPQSQLIGKYYESGYGVMYLTEDTDSDKSSGTRTILVGRRPDRASLGQVRFEHVSGDYWIAHLWDPDVEDSPDYGGGHFKFDVGGRVAALEITISLPGQDINEGTITFERLG</sequence>
<dbReference type="InterPro" id="IPR012338">
    <property type="entry name" value="Beta-lactam/transpept-like"/>
</dbReference>
<accession>E9DZA4</accession>
<dbReference type="PANTHER" id="PTHR46825:SF9">
    <property type="entry name" value="BETA-LACTAMASE-RELATED DOMAIN-CONTAINING PROTEIN"/>
    <property type="match status" value="1"/>
</dbReference>
<dbReference type="InterPro" id="IPR050491">
    <property type="entry name" value="AmpC-like"/>
</dbReference>
<reference evidence="4 5" key="1">
    <citation type="journal article" date="2011" name="PLoS Genet.">
        <title>Genome sequencing and comparative transcriptomics of the model entomopathogenic fungi Metarhizium anisopliae and M. acridum.</title>
        <authorList>
            <person name="Gao Q."/>
            <person name="Jin K."/>
            <person name="Ying S.H."/>
            <person name="Zhang Y."/>
            <person name="Xiao G."/>
            <person name="Shang Y."/>
            <person name="Duan Z."/>
            <person name="Hu X."/>
            <person name="Xie X.Q."/>
            <person name="Zhou G."/>
            <person name="Peng G."/>
            <person name="Luo Z."/>
            <person name="Huang W."/>
            <person name="Wang B."/>
            <person name="Fang W."/>
            <person name="Wang S."/>
            <person name="Zhong Y."/>
            <person name="Ma L.J."/>
            <person name="St Leger R.J."/>
            <person name="Zhao G.P."/>
            <person name="Pei Y."/>
            <person name="Feng M.G."/>
            <person name="Xia Y."/>
            <person name="Wang C."/>
        </authorList>
    </citation>
    <scope>NUCLEOTIDE SEQUENCE [LARGE SCALE GENOMIC DNA]</scope>
    <source>
        <strain evidence="4 5">CQMa 102</strain>
    </source>
</reference>
<feature type="domain" description="Beta-lactamase-related" evidence="3">
    <location>
        <begin position="40"/>
        <end position="367"/>
    </location>
</feature>
<dbReference type="eggNOG" id="ENOG502S0EY">
    <property type="taxonomic scope" value="Eukaryota"/>
</dbReference>
<feature type="chain" id="PRO_5003238755" evidence="2">
    <location>
        <begin position="18"/>
        <end position="525"/>
    </location>
</feature>
<evidence type="ECO:0000313" key="5">
    <source>
        <dbReference type="Proteomes" id="UP000002499"/>
    </source>
</evidence>
<dbReference type="InParanoid" id="E9DZA4"/>
<dbReference type="PANTHER" id="PTHR46825">
    <property type="entry name" value="D-ALANYL-D-ALANINE-CARBOXYPEPTIDASE/ENDOPEPTIDASE AMPH"/>
    <property type="match status" value="1"/>
</dbReference>
<comment type="similarity">
    <text evidence="1">Belongs to the peptidase S12 family.</text>
</comment>
<dbReference type="HOGENOM" id="CLU_020027_14_1_1"/>
<dbReference type="Pfam" id="PF00144">
    <property type="entry name" value="Beta-lactamase"/>
    <property type="match status" value="1"/>
</dbReference>
<gene>
    <name evidence="4" type="ORF">MAC_02952</name>
</gene>
<feature type="signal peptide" evidence="2">
    <location>
        <begin position="1"/>
        <end position="17"/>
    </location>
</feature>